<dbReference type="EMBL" id="CP128400">
    <property type="protein sequence ID" value="WJW68970.1"/>
    <property type="molecule type" value="Genomic_DNA"/>
</dbReference>
<dbReference type="InterPro" id="IPR027417">
    <property type="entry name" value="P-loop_NTPase"/>
</dbReference>
<dbReference type="CDD" id="cd03224">
    <property type="entry name" value="ABC_TM1139_LivF_branched"/>
    <property type="match status" value="1"/>
</dbReference>
<gene>
    <name evidence="7" type="ORF">OZ401_004597</name>
</gene>
<feature type="domain" description="ABC transporter" evidence="6">
    <location>
        <begin position="21"/>
        <end position="253"/>
    </location>
</feature>
<dbReference type="GO" id="GO:0005524">
    <property type="term" value="F:ATP binding"/>
    <property type="evidence" value="ECO:0007669"/>
    <property type="project" value="UniProtKB-KW"/>
</dbReference>
<dbReference type="InterPro" id="IPR003593">
    <property type="entry name" value="AAA+_ATPase"/>
</dbReference>
<dbReference type="InterPro" id="IPR017871">
    <property type="entry name" value="ABC_transporter-like_CS"/>
</dbReference>
<reference evidence="7" key="1">
    <citation type="journal article" date="2024" name="Nature">
        <title>Anoxygenic phototroph of the Chloroflexota uses a type I reaction centre.</title>
        <authorList>
            <person name="Tsuji J.M."/>
            <person name="Shaw N.A."/>
            <person name="Nagashima S."/>
            <person name="Venkiteswaran J.J."/>
            <person name="Schiff S.L."/>
            <person name="Watanabe T."/>
            <person name="Fukui M."/>
            <person name="Hanada S."/>
            <person name="Tank M."/>
            <person name="Neufeld J.D."/>
        </authorList>
    </citation>
    <scope>NUCLEOTIDE SEQUENCE</scope>
    <source>
        <strain evidence="7">L227-S17</strain>
    </source>
</reference>
<dbReference type="PROSITE" id="PS00211">
    <property type="entry name" value="ABC_TRANSPORTER_1"/>
    <property type="match status" value="1"/>
</dbReference>
<dbReference type="PIRSF" id="PIRSF039137">
    <property type="entry name" value="ABC_branched_ATPase"/>
    <property type="match status" value="1"/>
</dbReference>
<dbReference type="SUPFAM" id="SSF52540">
    <property type="entry name" value="P-loop containing nucleoside triphosphate hydrolases"/>
    <property type="match status" value="1"/>
</dbReference>
<dbReference type="PROSITE" id="PS50893">
    <property type="entry name" value="ABC_TRANSPORTER_2"/>
    <property type="match status" value="1"/>
</dbReference>
<dbReference type="InterPro" id="IPR030660">
    <property type="entry name" value="ABC_branched_ATPase_LivF/BraG"/>
</dbReference>
<keyword evidence="8" id="KW-1185">Reference proteome</keyword>
<sequence length="253" mass="27230">MAENKSASVAKPDSKTGDTILKIEKLNVAYGDVQVLWDVDLEVQRGEILALVGSNGAGKTTLLSTISGLLNPKSGEINFNGKNIAGKQAQEIVGNGVAHVPEGRRLFGALSVRENLQIGAYKRKDKAQIAADLEYVLSLFPRIKERLNSLAGKLSGGEQQMVAIGRGLMARPSLLMIDELSLGLAPVIIENLLEIIQTVNREGTTILIVEQDVQTALEYANRGYVLETGHVILTGTSANLLEDDRVKKAYLGL</sequence>
<protein>
    <submittedName>
        <fullName evidence="7">ABC transporter ATP-binding protein</fullName>
    </submittedName>
</protein>
<keyword evidence="5" id="KW-0029">Amino-acid transport</keyword>
<evidence type="ECO:0000259" key="6">
    <source>
        <dbReference type="PROSITE" id="PS50893"/>
    </source>
</evidence>
<dbReference type="PANTHER" id="PTHR43820">
    <property type="entry name" value="HIGH-AFFINITY BRANCHED-CHAIN AMINO ACID TRANSPORT ATP-BINDING PROTEIN LIVF"/>
    <property type="match status" value="1"/>
</dbReference>
<evidence type="ECO:0000313" key="8">
    <source>
        <dbReference type="Proteomes" id="UP001431572"/>
    </source>
</evidence>
<evidence type="ECO:0000256" key="5">
    <source>
        <dbReference type="ARBA" id="ARBA00022970"/>
    </source>
</evidence>
<evidence type="ECO:0000256" key="3">
    <source>
        <dbReference type="ARBA" id="ARBA00022741"/>
    </source>
</evidence>
<dbReference type="Proteomes" id="UP001431572">
    <property type="component" value="Chromosome 2"/>
</dbReference>
<dbReference type="Gene3D" id="3.40.50.300">
    <property type="entry name" value="P-loop containing nucleotide triphosphate hydrolases"/>
    <property type="match status" value="1"/>
</dbReference>
<dbReference type="InterPro" id="IPR003439">
    <property type="entry name" value="ABC_transporter-like_ATP-bd"/>
</dbReference>
<comment type="similarity">
    <text evidence="1">Belongs to the ABC transporter superfamily.</text>
</comment>
<dbReference type="PANTHER" id="PTHR43820:SF4">
    <property type="entry name" value="HIGH-AFFINITY BRANCHED-CHAIN AMINO ACID TRANSPORT ATP-BINDING PROTEIN LIVF"/>
    <property type="match status" value="1"/>
</dbReference>
<evidence type="ECO:0000256" key="2">
    <source>
        <dbReference type="ARBA" id="ARBA00022448"/>
    </source>
</evidence>
<keyword evidence="3" id="KW-0547">Nucleotide-binding</keyword>
<keyword evidence="4 7" id="KW-0067">ATP-binding</keyword>
<organism evidence="7 8">
    <name type="scientific">Candidatus Chlorohelix allophototropha</name>
    <dbReference type="NCBI Taxonomy" id="3003348"/>
    <lineage>
        <taxon>Bacteria</taxon>
        <taxon>Bacillati</taxon>
        <taxon>Chloroflexota</taxon>
        <taxon>Chloroflexia</taxon>
        <taxon>Candidatus Chloroheliales</taxon>
        <taxon>Candidatus Chloroheliaceae</taxon>
        <taxon>Candidatus Chlorohelix</taxon>
    </lineage>
</organism>
<proteinExistence type="inferred from homology"/>
<evidence type="ECO:0000313" key="7">
    <source>
        <dbReference type="EMBL" id="WJW68970.1"/>
    </source>
</evidence>
<keyword evidence="2" id="KW-0813">Transport</keyword>
<evidence type="ECO:0000256" key="4">
    <source>
        <dbReference type="ARBA" id="ARBA00022840"/>
    </source>
</evidence>
<name>A0ABY9B774_9CHLR</name>
<evidence type="ECO:0000256" key="1">
    <source>
        <dbReference type="ARBA" id="ARBA00005417"/>
    </source>
</evidence>
<accession>A0ABY9B774</accession>
<dbReference type="InterPro" id="IPR052156">
    <property type="entry name" value="BCAA_Transport_ATP-bd_LivF"/>
</dbReference>
<dbReference type="Pfam" id="PF00005">
    <property type="entry name" value="ABC_tran"/>
    <property type="match status" value="1"/>
</dbReference>
<dbReference type="SMART" id="SM00382">
    <property type="entry name" value="AAA"/>
    <property type="match status" value="1"/>
</dbReference>